<accession>A0A8I1AFT9</accession>
<reference evidence="1" key="1">
    <citation type="submission" date="2022-02" db="EMBL/GenBank/DDBJ databases">
        <title>Characterization of Tn125 harboring carbapenem-resistant Acinetobacter bereziniae clinical isolates.</title>
        <authorList>
            <person name="Wong N.-K."/>
            <person name="Pan Q."/>
        </authorList>
    </citation>
    <scope>NUCLEOTIDE SEQUENCE</scope>
    <source>
        <strain evidence="1">GD03393</strain>
    </source>
</reference>
<organism evidence="1 2">
    <name type="scientific">Acinetobacter bereziniae</name>
    <name type="common">Acinetobacter genomosp. 10</name>
    <dbReference type="NCBI Taxonomy" id="106648"/>
    <lineage>
        <taxon>Bacteria</taxon>
        <taxon>Pseudomonadati</taxon>
        <taxon>Pseudomonadota</taxon>
        <taxon>Gammaproteobacteria</taxon>
        <taxon>Moraxellales</taxon>
        <taxon>Moraxellaceae</taxon>
        <taxon>Acinetobacter</taxon>
    </lineage>
</organism>
<sequence>MVDFIRGYKAQYCVEQFSWIWQVSYGHYDIAKVVQQFKQEVYSTALNSIAHLYIYLILQK</sequence>
<protein>
    <submittedName>
        <fullName evidence="1">Uncharacterized protein</fullName>
    </submittedName>
</protein>
<dbReference type="Proteomes" id="UP000644140">
    <property type="component" value="Chromosome"/>
</dbReference>
<gene>
    <name evidence="1" type="ORF">I9054_010330</name>
</gene>
<proteinExistence type="predicted"/>
<name>A0A8I1AFT9_ACIBZ</name>
<dbReference type="EMBL" id="CP092085">
    <property type="protein sequence ID" value="UUO00060.1"/>
    <property type="molecule type" value="Genomic_DNA"/>
</dbReference>
<evidence type="ECO:0000313" key="1">
    <source>
        <dbReference type="EMBL" id="UUO00060.1"/>
    </source>
</evidence>
<evidence type="ECO:0000313" key="2">
    <source>
        <dbReference type="Proteomes" id="UP000644140"/>
    </source>
</evidence>
<dbReference type="AlphaFoldDB" id="A0A8I1AFT9"/>
<dbReference type="RefSeq" id="WP_035301542.1">
    <property type="nucleotide sequence ID" value="NZ_BKMA01000073.1"/>
</dbReference>